<accession>A0A803PEN5</accession>
<evidence type="ECO:0000313" key="1">
    <source>
        <dbReference type="EnsemblPlants" id="cds.evm.model.04.1811"/>
    </source>
</evidence>
<protein>
    <submittedName>
        <fullName evidence="1">Uncharacterized protein</fullName>
    </submittedName>
</protein>
<name>A0A803PEN5_CANSA</name>
<keyword evidence="2" id="KW-1185">Reference proteome</keyword>
<dbReference type="AlphaFoldDB" id="A0A803PEN5"/>
<sequence>MTCNNTKIHRKDIALTKQESLEDSIKDEERAHVSIVDMRILAWNCRGLSNTKAIRQLADLNREHSPKVLTLSKTRLDEKKIFKQVQVAKENLLNVKLKINLIGLILSLLKRISMKLYLKKRYIGGKNPKSHGFNMGIERFSSTLKRQANHTPIPSGLSFPYTLSDLQENLLNELPNDDEIRKSINFMGCDKALGPGGMHVAFYINHWKEVGASVVEIVLNGELMPIRRLNGTFRSNMICDFIENHQWNVEKVCHWFLSKDAKRILYIVLPTFDQEESWLWIAETYGSSL</sequence>
<evidence type="ECO:0000313" key="2">
    <source>
        <dbReference type="Proteomes" id="UP000596661"/>
    </source>
</evidence>
<reference evidence="1" key="2">
    <citation type="submission" date="2021-03" db="UniProtKB">
        <authorList>
            <consortium name="EnsemblPlants"/>
        </authorList>
    </citation>
    <scope>IDENTIFICATION</scope>
</reference>
<dbReference type="EMBL" id="UZAU01000400">
    <property type="status" value="NOT_ANNOTATED_CDS"/>
    <property type="molecule type" value="Genomic_DNA"/>
</dbReference>
<dbReference type="EnsemblPlants" id="evm.model.04.1811">
    <property type="protein sequence ID" value="cds.evm.model.04.1811"/>
    <property type="gene ID" value="evm.TU.04.1811"/>
</dbReference>
<dbReference type="Gramene" id="evm.model.04.1811">
    <property type="protein sequence ID" value="cds.evm.model.04.1811"/>
    <property type="gene ID" value="evm.TU.04.1811"/>
</dbReference>
<dbReference type="Proteomes" id="UP000596661">
    <property type="component" value="Chromosome 4"/>
</dbReference>
<reference evidence="1" key="1">
    <citation type="submission" date="2018-11" db="EMBL/GenBank/DDBJ databases">
        <authorList>
            <person name="Grassa J C."/>
        </authorList>
    </citation>
    <scope>NUCLEOTIDE SEQUENCE [LARGE SCALE GENOMIC DNA]</scope>
</reference>
<proteinExistence type="predicted"/>
<organism evidence="1 2">
    <name type="scientific">Cannabis sativa</name>
    <name type="common">Hemp</name>
    <name type="synonym">Marijuana</name>
    <dbReference type="NCBI Taxonomy" id="3483"/>
    <lineage>
        <taxon>Eukaryota</taxon>
        <taxon>Viridiplantae</taxon>
        <taxon>Streptophyta</taxon>
        <taxon>Embryophyta</taxon>
        <taxon>Tracheophyta</taxon>
        <taxon>Spermatophyta</taxon>
        <taxon>Magnoliopsida</taxon>
        <taxon>eudicotyledons</taxon>
        <taxon>Gunneridae</taxon>
        <taxon>Pentapetalae</taxon>
        <taxon>rosids</taxon>
        <taxon>fabids</taxon>
        <taxon>Rosales</taxon>
        <taxon>Cannabaceae</taxon>
        <taxon>Cannabis</taxon>
    </lineage>
</organism>